<evidence type="ECO:0000313" key="2">
    <source>
        <dbReference type="EMBL" id="MPC86669.1"/>
    </source>
</evidence>
<organism evidence="2 3">
    <name type="scientific">Portunus trituberculatus</name>
    <name type="common">Swimming crab</name>
    <name type="synonym">Neptunus trituberculatus</name>
    <dbReference type="NCBI Taxonomy" id="210409"/>
    <lineage>
        <taxon>Eukaryota</taxon>
        <taxon>Metazoa</taxon>
        <taxon>Ecdysozoa</taxon>
        <taxon>Arthropoda</taxon>
        <taxon>Crustacea</taxon>
        <taxon>Multicrustacea</taxon>
        <taxon>Malacostraca</taxon>
        <taxon>Eumalacostraca</taxon>
        <taxon>Eucarida</taxon>
        <taxon>Decapoda</taxon>
        <taxon>Pleocyemata</taxon>
        <taxon>Brachyura</taxon>
        <taxon>Eubrachyura</taxon>
        <taxon>Portunoidea</taxon>
        <taxon>Portunidae</taxon>
        <taxon>Portuninae</taxon>
        <taxon>Portunus</taxon>
    </lineage>
</organism>
<feature type="region of interest" description="Disordered" evidence="1">
    <location>
        <begin position="14"/>
        <end position="41"/>
    </location>
</feature>
<dbReference type="EMBL" id="VSRR010072161">
    <property type="protein sequence ID" value="MPC86669.1"/>
    <property type="molecule type" value="Genomic_DNA"/>
</dbReference>
<dbReference type="Proteomes" id="UP000324222">
    <property type="component" value="Unassembled WGS sequence"/>
</dbReference>
<gene>
    <name evidence="2" type="ORF">E2C01_081505</name>
</gene>
<evidence type="ECO:0000313" key="3">
    <source>
        <dbReference type="Proteomes" id="UP000324222"/>
    </source>
</evidence>
<accession>A0A5B7IWU4</accession>
<proteinExistence type="predicted"/>
<dbReference type="AlphaFoldDB" id="A0A5B7IWU4"/>
<keyword evidence="3" id="KW-1185">Reference proteome</keyword>
<sequence>MMPMTQVSEVCEGRQVGRASRPLETATTSPADHVIPPANTSQERWQSFFPSSILDNVSSERCHNPLCDQVRSQVKVTVLIHGSPTVSLPARMEERERNGAA</sequence>
<comment type="caution">
    <text evidence="2">The sequence shown here is derived from an EMBL/GenBank/DDBJ whole genome shotgun (WGS) entry which is preliminary data.</text>
</comment>
<name>A0A5B7IWU4_PORTR</name>
<reference evidence="2 3" key="1">
    <citation type="submission" date="2019-05" db="EMBL/GenBank/DDBJ databases">
        <title>Another draft genome of Portunus trituberculatus and its Hox gene families provides insights of decapod evolution.</title>
        <authorList>
            <person name="Jeong J.-H."/>
            <person name="Song I."/>
            <person name="Kim S."/>
            <person name="Choi T."/>
            <person name="Kim D."/>
            <person name="Ryu S."/>
            <person name="Kim W."/>
        </authorList>
    </citation>
    <scope>NUCLEOTIDE SEQUENCE [LARGE SCALE GENOMIC DNA]</scope>
    <source>
        <tissue evidence="2">Muscle</tissue>
    </source>
</reference>
<evidence type="ECO:0000256" key="1">
    <source>
        <dbReference type="SAM" id="MobiDB-lite"/>
    </source>
</evidence>
<protein>
    <submittedName>
        <fullName evidence="2">Uncharacterized protein</fullName>
    </submittedName>
</protein>